<dbReference type="HOGENOM" id="CLU_089391_0_0_1"/>
<organism>
    <name type="scientific">Serpula lacrymans var. lacrymans (strain S7.9)</name>
    <name type="common">Dry rot fungus</name>
    <dbReference type="NCBI Taxonomy" id="578457"/>
    <lineage>
        <taxon>Eukaryota</taxon>
        <taxon>Fungi</taxon>
        <taxon>Dikarya</taxon>
        <taxon>Basidiomycota</taxon>
        <taxon>Agaricomycotina</taxon>
        <taxon>Agaricomycetes</taxon>
        <taxon>Agaricomycetidae</taxon>
        <taxon>Boletales</taxon>
        <taxon>Coniophorineae</taxon>
        <taxon>Serpulaceae</taxon>
        <taxon>Serpula</taxon>
    </lineage>
</organism>
<dbReference type="OrthoDB" id="2639744at2759"/>
<dbReference type="KEGG" id="sla:SERLADRAFT_438050"/>
<evidence type="ECO:0000256" key="1">
    <source>
        <dbReference type="SAM" id="MobiDB-lite"/>
    </source>
</evidence>
<proteinExistence type="predicted"/>
<evidence type="ECO:0000313" key="2">
    <source>
        <dbReference type="EMBL" id="EGO24437.1"/>
    </source>
</evidence>
<dbReference type="AlphaFoldDB" id="F8NWV5"/>
<dbReference type="Proteomes" id="UP000008064">
    <property type="component" value="Unassembled WGS sequence"/>
</dbReference>
<feature type="compositionally biased region" description="Polar residues" evidence="1">
    <location>
        <begin position="8"/>
        <end position="20"/>
    </location>
</feature>
<dbReference type="GeneID" id="18814960"/>
<feature type="region of interest" description="Disordered" evidence="1">
    <location>
        <begin position="1"/>
        <end position="31"/>
    </location>
</feature>
<dbReference type="RefSeq" id="XP_007318456.1">
    <property type="nucleotide sequence ID" value="XM_007318394.1"/>
</dbReference>
<accession>F8NWV5</accession>
<sequence>MSYPYPCPNQSQPVPLSPYSSLDDALGPRNTHSDRFLQTIYSNTDHSTTSSTYPYPVKKVLPNHASVDSENYHDSPPIVPSHSLYGLLSAERPRPVNIPANYTLLPQPAHDEELSHHTRYGTIRLPHILFQRRSGKPPYGVNELLHITHMPSLAGGDDKVLEQGERQIKVKVIWPGYSQFPFEKRIKTQNGEISRGVLLVLLAQALDDCVTYIRSEDIAVERGYEKWAIRTPRNGLRGISAKDCLITGMTHRAGSTWQPEIYVPRL</sequence>
<reference evidence="2" key="1">
    <citation type="submission" date="2011-04" db="EMBL/GenBank/DDBJ databases">
        <title>Evolution of plant cell wall degrading machinery underlies the functional diversity of forest fungi.</title>
        <authorList>
            <consortium name="US DOE Joint Genome Institute (JGI-PGF)"/>
            <person name="Eastwood D.C."/>
            <person name="Floudas D."/>
            <person name="Binder M."/>
            <person name="Majcherczyk A."/>
            <person name="Schneider P."/>
            <person name="Aerts A."/>
            <person name="Asiegbu F.O."/>
            <person name="Baker S.E."/>
            <person name="Barry K."/>
            <person name="Bendiksby M."/>
            <person name="Blumentritt M."/>
            <person name="Coutinho P.M."/>
            <person name="Cullen D."/>
            <person name="Cullen D."/>
            <person name="Gathman A."/>
            <person name="Goodell B."/>
            <person name="Henrissat B."/>
            <person name="Ihrmark K."/>
            <person name="Kauserud H."/>
            <person name="Kohler A."/>
            <person name="LaButti K."/>
            <person name="Lapidus A."/>
            <person name="Lavin J.L."/>
            <person name="Lee Y.-H."/>
            <person name="Lindquist E."/>
            <person name="Lilly W."/>
            <person name="Lucas S."/>
            <person name="Morin E."/>
            <person name="Murat C."/>
            <person name="Oguiza J.A."/>
            <person name="Park J."/>
            <person name="Pisabarro A.G."/>
            <person name="Riley R."/>
            <person name="Rosling A."/>
            <person name="Salamov A."/>
            <person name="Schmidt O."/>
            <person name="Schmutz J."/>
            <person name="Skrede I."/>
            <person name="Stenlid J."/>
            <person name="Wiebenga A."/>
            <person name="Xie X."/>
            <person name="Kues U."/>
            <person name="Hibbett D.S."/>
            <person name="Hoffmeister D."/>
            <person name="Hogberg N."/>
            <person name="Martin F."/>
            <person name="Grigoriev I.V."/>
            <person name="Watkinson S.C."/>
        </authorList>
    </citation>
    <scope>NUCLEOTIDE SEQUENCE</scope>
    <source>
        <strain evidence="2">S7.9</strain>
    </source>
</reference>
<dbReference type="EMBL" id="GL945434">
    <property type="protein sequence ID" value="EGO24437.1"/>
    <property type="molecule type" value="Genomic_DNA"/>
</dbReference>
<protein>
    <submittedName>
        <fullName evidence="2">Uncharacterized protein</fullName>
    </submittedName>
</protein>
<name>F8NWV5_SERL9</name>
<gene>
    <name evidence="2" type="ORF">SERLADRAFT_438050</name>
</gene>